<comment type="caution">
    <text evidence="1">The sequence shown here is derived from an EMBL/GenBank/DDBJ whole genome shotgun (WGS) entry which is preliminary data.</text>
</comment>
<reference evidence="1" key="1">
    <citation type="submission" date="2018-10" db="EMBL/GenBank/DDBJ databases">
        <title>Population genomic analysis revealed the cold adaptation of white poplar.</title>
        <authorList>
            <person name="Liu Y.-J."/>
        </authorList>
    </citation>
    <scope>NUCLEOTIDE SEQUENCE [LARGE SCALE GENOMIC DNA]</scope>
    <source>
        <strain evidence="1">PAL-ZL1</strain>
    </source>
</reference>
<gene>
    <name evidence="1" type="ORF">D5086_0000168310</name>
</gene>
<proteinExistence type="predicted"/>
<accession>A0A4U5PWK0</accession>
<dbReference type="EMBL" id="RCHU01000557">
    <property type="protein sequence ID" value="TKS01903.1"/>
    <property type="molecule type" value="Genomic_DNA"/>
</dbReference>
<evidence type="ECO:0000313" key="1">
    <source>
        <dbReference type="EMBL" id="TKS01903.1"/>
    </source>
</evidence>
<protein>
    <submittedName>
        <fullName evidence="1">Uncharacterized protein</fullName>
    </submittedName>
</protein>
<organism evidence="1">
    <name type="scientific">Populus alba</name>
    <name type="common">White poplar</name>
    <dbReference type="NCBI Taxonomy" id="43335"/>
    <lineage>
        <taxon>Eukaryota</taxon>
        <taxon>Viridiplantae</taxon>
        <taxon>Streptophyta</taxon>
        <taxon>Embryophyta</taxon>
        <taxon>Tracheophyta</taxon>
        <taxon>Spermatophyta</taxon>
        <taxon>Magnoliopsida</taxon>
        <taxon>eudicotyledons</taxon>
        <taxon>Gunneridae</taxon>
        <taxon>Pentapetalae</taxon>
        <taxon>rosids</taxon>
        <taxon>fabids</taxon>
        <taxon>Malpighiales</taxon>
        <taxon>Salicaceae</taxon>
        <taxon>Saliceae</taxon>
        <taxon>Populus</taxon>
    </lineage>
</organism>
<name>A0A4U5PWK0_POPAL</name>
<sequence>MADLVAGSASSSSQPLQWLAVTLARSGFGQKQRRLGKKRDSGLLGCWSKERKELEEDDGQIWVREHRCVRAEEIEGEEDVAEGESFGLMEMKGSVWVCRFKGGKCRGQGAVNRWVLVWQLLYAGRRKKIKGIGDGGSV</sequence>
<dbReference type="AlphaFoldDB" id="A0A4U5PWK0"/>